<dbReference type="AlphaFoldDB" id="A0A1C0AII9"/>
<comment type="similarity">
    <text evidence="1">Belongs to the sigma-70 factor family. ECF subfamily.</text>
</comment>
<dbReference type="Gene3D" id="1.10.1740.10">
    <property type="match status" value="1"/>
</dbReference>
<dbReference type="SUPFAM" id="SSF88946">
    <property type="entry name" value="Sigma2 domain of RNA polymerase sigma factors"/>
    <property type="match status" value="1"/>
</dbReference>
<evidence type="ECO:0000256" key="4">
    <source>
        <dbReference type="ARBA" id="ARBA00023125"/>
    </source>
</evidence>
<feature type="domain" description="RNA polymerase sigma-70 region 2" evidence="7">
    <location>
        <begin position="21"/>
        <end position="83"/>
    </location>
</feature>
<keyword evidence="3" id="KW-0731">Sigma factor</keyword>
<keyword evidence="2" id="KW-0805">Transcription regulation</keyword>
<dbReference type="GO" id="GO:0006352">
    <property type="term" value="P:DNA-templated transcription initiation"/>
    <property type="evidence" value="ECO:0007669"/>
    <property type="project" value="InterPro"/>
</dbReference>
<proteinExistence type="inferred from homology"/>
<protein>
    <submittedName>
        <fullName evidence="9">Uncharacterized protein</fullName>
    </submittedName>
</protein>
<dbReference type="Pfam" id="PF08281">
    <property type="entry name" value="Sigma70_r4_2"/>
    <property type="match status" value="1"/>
</dbReference>
<dbReference type="CDD" id="cd06171">
    <property type="entry name" value="Sigma70_r4"/>
    <property type="match status" value="1"/>
</dbReference>
<dbReference type="NCBIfam" id="TIGR02983">
    <property type="entry name" value="SigE-fam_strep"/>
    <property type="match status" value="1"/>
</dbReference>
<keyword evidence="10" id="KW-1185">Reference proteome</keyword>
<evidence type="ECO:0000259" key="8">
    <source>
        <dbReference type="Pfam" id="PF08281"/>
    </source>
</evidence>
<keyword evidence="5" id="KW-0804">Transcription</keyword>
<accession>A0A1C0AII9</accession>
<dbReference type="PANTHER" id="PTHR43133">
    <property type="entry name" value="RNA POLYMERASE ECF-TYPE SIGMA FACTO"/>
    <property type="match status" value="1"/>
</dbReference>
<dbReference type="InterPro" id="IPR014325">
    <property type="entry name" value="RNA_pol_sigma-E_actinobac"/>
</dbReference>
<gene>
    <name evidence="9" type="ORF">BCR15_07605</name>
</gene>
<evidence type="ECO:0000256" key="6">
    <source>
        <dbReference type="SAM" id="MobiDB-lite"/>
    </source>
</evidence>
<dbReference type="Proteomes" id="UP000093501">
    <property type="component" value="Unassembled WGS sequence"/>
</dbReference>
<dbReference type="InterPro" id="IPR013324">
    <property type="entry name" value="RNA_pol_sigma_r3/r4-like"/>
</dbReference>
<dbReference type="InterPro" id="IPR039425">
    <property type="entry name" value="RNA_pol_sigma-70-like"/>
</dbReference>
<evidence type="ECO:0000256" key="2">
    <source>
        <dbReference type="ARBA" id="ARBA00023015"/>
    </source>
</evidence>
<dbReference type="InterPro" id="IPR007627">
    <property type="entry name" value="RNA_pol_sigma70_r2"/>
</dbReference>
<dbReference type="InterPro" id="IPR036388">
    <property type="entry name" value="WH-like_DNA-bd_sf"/>
</dbReference>
<evidence type="ECO:0000313" key="10">
    <source>
        <dbReference type="Proteomes" id="UP000093501"/>
    </source>
</evidence>
<dbReference type="GO" id="GO:0016987">
    <property type="term" value="F:sigma factor activity"/>
    <property type="evidence" value="ECO:0007669"/>
    <property type="project" value="UniProtKB-KW"/>
</dbReference>
<dbReference type="InterPro" id="IPR014284">
    <property type="entry name" value="RNA_pol_sigma-70_dom"/>
</dbReference>
<evidence type="ECO:0000259" key="7">
    <source>
        <dbReference type="Pfam" id="PF04542"/>
    </source>
</evidence>
<dbReference type="RefSeq" id="WP_068752264.1">
    <property type="nucleotide sequence ID" value="NZ_MBQD01000024.1"/>
</dbReference>
<dbReference type="Pfam" id="PF04542">
    <property type="entry name" value="Sigma70_r2"/>
    <property type="match status" value="1"/>
</dbReference>
<dbReference type="Gene3D" id="1.10.10.10">
    <property type="entry name" value="Winged helix-like DNA-binding domain superfamily/Winged helix DNA-binding domain"/>
    <property type="match status" value="1"/>
</dbReference>
<evidence type="ECO:0000256" key="5">
    <source>
        <dbReference type="ARBA" id="ARBA00023163"/>
    </source>
</evidence>
<dbReference type="InterPro" id="IPR013249">
    <property type="entry name" value="RNA_pol_sigma70_r4_t2"/>
</dbReference>
<dbReference type="EMBL" id="MBQD01000024">
    <property type="protein sequence ID" value="OCL31915.1"/>
    <property type="molecule type" value="Genomic_DNA"/>
</dbReference>
<feature type="region of interest" description="Disordered" evidence="6">
    <location>
        <begin position="85"/>
        <end position="104"/>
    </location>
</feature>
<dbReference type="SUPFAM" id="SSF88659">
    <property type="entry name" value="Sigma3 and sigma4 domains of RNA polymerase sigma factors"/>
    <property type="match status" value="1"/>
</dbReference>
<name>A0A1C0AII9_9ACTN</name>
<dbReference type="InterPro" id="IPR013325">
    <property type="entry name" value="RNA_pol_sigma_r2"/>
</dbReference>
<evidence type="ECO:0000256" key="1">
    <source>
        <dbReference type="ARBA" id="ARBA00010641"/>
    </source>
</evidence>
<dbReference type="NCBIfam" id="TIGR02937">
    <property type="entry name" value="sigma70-ECF"/>
    <property type="match status" value="1"/>
</dbReference>
<comment type="caution">
    <text evidence="9">The sequence shown here is derived from an EMBL/GenBank/DDBJ whole genome shotgun (WGS) entry which is preliminary data.</text>
</comment>
<keyword evidence="4" id="KW-0238">DNA-binding</keyword>
<reference evidence="10" key="1">
    <citation type="submission" date="2016-07" db="EMBL/GenBank/DDBJ databases">
        <authorList>
            <person name="Florea S."/>
            <person name="Webb J.S."/>
            <person name="Jaromczyk J."/>
            <person name="Schardl C.L."/>
        </authorList>
    </citation>
    <scope>NUCLEOTIDE SEQUENCE [LARGE SCALE GENOMIC DNA]</scope>
    <source>
        <strain evidence="10">IPBSL-7</strain>
    </source>
</reference>
<organism evidence="9 10">
    <name type="scientific">Tessaracoccus lapidicaptus</name>
    <dbReference type="NCBI Taxonomy" id="1427523"/>
    <lineage>
        <taxon>Bacteria</taxon>
        <taxon>Bacillati</taxon>
        <taxon>Actinomycetota</taxon>
        <taxon>Actinomycetes</taxon>
        <taxon>Propionibacteriales</taxon>
        <taxon>Propionibacteriaceae</taxon>
        <taxon>Tessaracoccus</taxon>
    </lineage>
</organism>
<feature type="domain" description="RNA polymerase sigma factor 70 region 4 type 2" evidence="8">
    <location>
        <begin position="106"/>
        <end position="157"/>
    </location>
</feature>
<feature type="compositionally biased region" description="Pro residues" evidence="6">
    <location>
        <begin position="89"/>
        <end position="100"/>
    </location>
</feature>
<sequence length="170" mass="19468">MDRAVEVTAGGFDRYVAARGGELWAAAWLLTGDRQHAEDLVQTALSKTYWRYDTFVNDRHFEAYVRTTMYRTFVSWWRRLQWRSEVPSDSPPDTPSPLEDPAPGADLRRALATLPRLQRTVLVLRYFEDRPTREVAELLDIPEGTVTSHVSRGLAALRRSPHLATPEDQS</sequence>
<evidence type="ECO:0000313" key="9">
    <source>
        <dbReference type="EMBL" id="OCL31915.1"/>
    </source>
</evidence>
<evidence type="ECO:0000256" key="3">
    <source>
        <dbReference type="ARBA" id="ARBA00023082"/>
    </source>
</evidence>
<dbReference type="GO" id="GO:0003677">
    <property type="term" value="F:DNA binding"/>
    <property type="evidence" value="ECO:0007669"/>
    <property type="project" value="UniProtKB-KW"/>
</dbReference>
<dbReference type="PANTHER" id="PTHR43133:SF50">
    <property type="entry name" value="ECF RNA POLYMERASE SIGMA FACTOR SIGM"/>
    <property type="match status" value="1"/>
</dbReference>